<dbReference type="Proteomes" id="UP000316726">
    <property type="component" value="Chromosome 2"/>
</dbReference>
<keyword evidence="5" id="KW-0443">Lipid metabolism</keyword>
<feature type="region of interest" description="Disordered" evidence="7">
    <location>
        <begin position="289"/>
        <end position="391"/>
    </location>
</feature>
<dbReference type="PANTHER" id="PTHR21212">
    <property type="entry name" value="BERNARDINELLI-SEIP CONGENITAL LIPODYSTROPHY 2 HOMOLOG BSCL2 PROTEIN"/>
    <property type="match status" value="1"/>
</dbReference>
<feature type="compositionally biased region" description="Basic and acidic residues" evidence="7">
    <location>
        <begin position="381"/>
        <end position="391"/>
    </location>
</feature>
<keyword evidence="6 8" id="KW-0472">Membrane</keyword>
<evidence type="ECO:0008006" key="11">
    <source>
        <dbReference type="Google" id="ProtNLM"/>
    </source>
</evidence>
<evidence type="ECO:0000256" key="7">
    <source>
        <dbReference type="SAM" id="MobiDB-lite"/>
    </source>
</evidence>
<accession>A0A5B8MFA1</accession>
<feature type="transmembrane region" description="Helical" evidence="8">
    <location>
        <begin position="30"/>
        <end position="53"/>
    </location>
</feature>
<dbReference type="AlphaFoldDB" id="A0A5B8MFA1"/>
<evidence type="ECO:0000256" key="2">
    <source>
        <dbReference type="ARBA" id="ARBA00022692"/>
    </source>
</evidence>
<evidence type="ECO:0000256" key="6">
    <source>
        <dbReference type="ARBA" id="ARBA00023136"/>
    </source>
</evidence>
<evidence type="ECO:0000256" key="3">
    <source>
        <dbReference type="ARBA" id="ARBA00022824"/>
    </source>
</evidence>
<keyword evidence="3" id="KW-0256">Endoplasmic reticulum</keyword>
<dbReference type="Pfam" id="PF06775">
    <property type="entry name" value="Seipin"/>
    <property type="match status" value="1"/>
</dbReference>
<keyword evidence="4 8" id="KW-1133">Transmembrane helix</keyword>
<dbReference type="GO" id="GO:0140042">
    <property type="term" value="P:lipid droplet formation"/>
    <property type="evidence" value="ECO:0007669"/>
    <property type="project" value="UniProtKB-ARBA"/>
</dbReference>
<comment type="subcellular location">
    <subcellularLocation>
        <location evidence="1">Endoplasmic reticulum membrane</location>
        <topology evidence="1">Multi-pass membrane protein</topology>
    </subcellularLocation>
</comment>
<evidence type="ECO:0000256" key="4">
    <source>
        <dbReference type="ARBA" id="ARBA00022989"/>
    </source>
</evidence>
<proteinExistence type="predicted"/>
<organism evidence="9 10">
    <name type="scientific">Chloropicon primus</name>
    <dbReference type="NCBI Taxonomy" id="1764295"/>
    <lineage>
        <taxon>Eukaryota</taxon>
        <taxon>Viridiplantae</taxon>
        <taxon>Chlorophyta</taxon>
        <taxon>Chloropicophyceae</taxon>
        <taxon>Chloropicales</taxon>
        <taxon>Chloropicaceae</taxon>
        <taxon>Chloropicon</taxon>
    </lineage>
</organism>
<feature type="compositionally biased region" description="Polar residues" evidence="7">
    <location>
        <begin position="350"/>
        <end position="375"/>
    </location>
</feature>
<dbReference type="GO" id="GO:0006629">
    <property type="term" value="P:lipid metabolic process"/>
    <property type="evidence" value="ECO:0007669"/>
    <property type="project" value="UniProtKB-KW"/>
</dbReference>
<keyword evidence="10" id="KW-1185">Reference proteome</keyword>
<evidence type="ECO:0000313" key="9">
    <source>
        <dbReference type="EMBL" id="QDZ19143.1"/>
    </source>
</evidence>
<feature type="transmembrane region" description="Helical" evidence="8">
    <location>
        <begin position="251"/>
        <end position="279"/>
    </location>
</feature>
<feature type="transmembrane region" description="Helical" evidence="8">
    <location>
        <begin position="160"/>
        <end position="179"/>
    </location>
</feature>
<dbReference type="STRING" id="1764295.A0A5B8MFA1"/>
<dbReference type="InterPro" id="IPR009617">
    <property type="entry name" value="Seipin"/>
</dbReference>
<feature type="compositionally biased region" description="Acidic residues" evidence="7">
    <location>
        <begin position="1"/>
        <end position="21"/>
    </location>
</feature>
<evidence type="ECO:0000256" key="1">
    <source>
        <dbReference type="ARBA" id="ARBA00004477"/>
    </source>
</evidence>
<keyword evidence="2 8" id="KW-0812">Transmembrane</keyword>
<dbReference type="EMBL" id="CP031035">
    <property type="protein sequence ID" value="QDZ19143.1"/>
    <property type="molecule type" value="Genomic_DNA"/>
</dbReference>
<dbReference type="PANTHER" id="PTHR21212:SF0">
    <property type="entry name" value="SEIPIN"/>
    <property type="match status" value="1"/>
</dbReference>
<evidence type="ECO:0000313" key="10">
    <source>
        <dbReference type="Proteomes" id="UP000316726"/>
    </source>
</evidence>
<evidence type="ECO:0000256" key="8">
    <source>
        <dbReference type="SAM" id="Phobius"/>
    </source>
</evidence>
<feature type="region of interest" description="Disordered" evidence="7">
    <location>
        <begin position="1"/>
        <end position="22"/>
    </location>
</feature>
<protein>
    <recommendedName>
        <fullName evidence="11">Seipin</fullName>
    </recommendedName>
</protein>
<gene>
    <name evidence="9" type="ORF">A3770_02p16610</name>
</gene>
<dbReference type="CDD" id="cd23995">
    <property type="entry name" value="Seipin_BSCL2_like"/>
    <property type="match status" value="1"/>
</dbReference>
<dbReference type="GO" id="GO:0005789">
    <property type="term" value="C:endoplasmic reticulum membrane"/>
    <property type="evidence" value="ECO:0007669"/>
    <property type="project" value="UniProtKB-SubCell"/>
</dbReference>
<sequence>MEEYEEEGTSWEAEEEREGENEGTPVWQSALLFVTAALVIQGQIFLFSCALNLGVRHYVLPKDIAYQREFHPDYQAVQPVAYVPMLEEKFLTSGQLLHEPEDSSGLLVREGSYFDVWLKLSLPYSVKNEALFQVQVDLLALNSSSVFSSRKTCMMKRQNYLLRHVKLAVFAPLYLLGFLQDGEETLYFPVVDKFEQGKITNVGPTEVSQLRVTILSQKDRDPPEIYQAEAHILVKLNLLQHFLYHYPITSFVALSCALTVAMNVLLLGLIVVVLSAFLLGGFSLERTEETEDGLEGGEKGEGAPAPENDAAGEVDETETSGLTNVDLGGADEEVRGQANESSGEDVRDNTGPSWEPSTSMSEDMSEDTQSTSILKTGSKKFITEEQARRRA</sequence>
<evidence type="ECO:0000256" key="5">
    <source>
        <dbReference type="ARBA" id="ARBA00023098"/>
    </source>
</evidence>
<name>A0A5B8MFA1_9CHLO</name>
<reference evidence="9 10" key="1">
    <citation type="submission" date="2018-07" db="EMBL/GenBank/DDBJ databases">
        <title>The complete nuclear genome of the prasinophyte Chloropicon primus (CCMP1205).</title>
        <authorList>
            <person name="Pombert J.-F."/>
            <person name="Otis C."/>
            <person name="Turmel M."/>
            <person name="Lemieux C."/>
        </authorList>
    </citation>
    <scope>NUCLEOTIDE SEQUENCE [LARGE SCALE GENOMIC DNA]</scope>
    <source>
        <strain evidence="9 10">CCMP1205</strain>
    </source>
</reference>